<sequence>MFNGDNYTGIRYAQKPCYGTDVVAPDWFKAPNGDIYIVFSVGYYGELHGRPEKDRMEPYIVKVNELRVA</sequence>
<dbReference type="EMBL" id="CP045809">
    <property type="protein sequence ID" value="QHN34618.1"/>
    <property type="molecule type" value="Genomic_DNA"/>
</dbReference>
<organism evidence="1 2">
    <name type="scientific">Gordonia pseudamarae</name>
    <dbReference type="NCBI Taxonomy" id="2831662"/>
    <lineage>
        <taxon>Bacteria</taxon>
        <taxon>Bacillati</taxon>
        <taxon>Actinomycetota</taxon>
        <taxon>Actinomycetes</taxon>
        <taxon>Mycobacteriales</taxon>
        <taxon>Gordoniaceae</taxon>
        <taxon>Gordonia</taxon>
    </lineage>
</organism>
<proteinExistence type="predicted"/>
<protein>
    <submittedName>
        <fullName evidence="1">Uncharacterized protein</fullName>
    </submittedName>
</protein>
<name>A0ABX6IH50_9ACTN</name>
<keyword evidence="2" id="KW-1185">Reference proteome</keyword>
<dbReference type="Proteomes" id="UP001059836">
    <property type="component" value="Chromosome"/>
</dbReference>
<gene>
    <name evidence="1" type="ORF">GII31_06610</name>
</gene>
<evidence type="ECO:0000313" key="1">
    <source>
        <dbReference type="EMBL" id="QHN34618.1"/>
    </source>
</evidence>
<accession>A0ABX6IH50</accession>
<dbReference type="RefSeq" id="WP_213247926.1">
    <property type="nucleotide sequence ID" value="NZ_CP045806.1"/>
</dbReference>
<evidence type="ECO:0000313" key="2">
    <source>
        <dbReference type="Proteomes" id="UP001059836"/>
    </source>
</evidence>
<reference evidence="1" key="1">
    <citation type="journal article" date="2021" name="Nat. Microbiol.">
        <title>Cocultivation of an ultrasmall environmental parasitic bacterium with lytic ability against bacteria associated with wastewater foams.</title>
        <authorList>
            <person name="Batinovic S."/>
            <person name="Rose J.J.A."/>
            <person name="Ratcliffe J."/>
            <person name="Seviour R.J."/>
            <person name="Petrovski S."/>
        </authorList>
    </citation>
    <scope>NUCLEOTIDE SEQUENCE</scope>
    <source>
        <strain evidence="1">CON9</strain>
    </source>
</reference>